<dbReference type="Proteomes" id="UP001172457">
    <property type="component" value="Chromosome 2"/>
</dbReference>
<dbReference type="CDD" id="cd00303">
    <property type="entry name" value="retropepsin_like"/>
    <property type="match status" value="1"/>
</dbReference>
<organism evidence="3 4">
    <name type="scientific">Centaurea solstitialis</name>
    <name type="common">yellow star-thistle</name>
    <dbReference type="NCBI Taxonomy" id="347529"/>
    <lineage>
        <taxon>Eukaryota</taxon>
        <taxon>Viridiplantae</taxon>
        <taxon>Streptophyta</taxon>
        <taxon>Embryophyta</taxon>
        <taxon>Tracheophyta</taxon>
        <taxon>Spermatophyta</taxon>
        <taxon>Magnoliopsida</taxon>
        <taxon>eudicotyledons</taxon>
        <taxon>Gunneridae</taxon>
        <taxon>Pentapetalae</taxon>
        <taxon>asterids</taxon>
        <taxon>campanulids</taxon>
        <taxon>Asterales</taxon>
        <taxon>Asteraceae</taxon>
        <taxon>Carduoideae</taxon>
        <taxon>Cardueae</taxon>
        <taxon>Centaureinae</taxon>
        <taxon>Centaurea</taxon>
    </lineage>
</organism>
<reference evidence="3" key="1">
    <citation type="submission" date="2023-03" db="EMBL/GenBank/DDBJ databases">
        <title>Chromosome-scale reference genome and RAD-based genetic map of yellow starthistle (Centaurea solstitialis) reveal putative structural variation and QTLs associated with invader traits.</title>
        <authorList>
            <person name="Reatini B."/>
            <person name="Cang F.A."/>
            <person name="Jiang Q."/>
            <person name="Mckibben M.T.W."/>
            <person name="Barker M.S."/>
            <person name="Rieseberg L.H."/>
            <person name="Dlugosch K.M."/>
        </authorList>
    </citation>
    <scope>NUCLEOTIDE SEQUENCE</scope>
    <source>
        <strain evidence="3">CAN-66</strain>
        <tissue evidence="3">Leaf</tissue>
    </source>
</reference>
<dbReference type="EMBL" id="JARYMX010000002">
    <property type="protein sequence ID" value="KAJ9561944.1"/>
    <property type="molecule type" value="Genomic_DNA"/>
</dbReference>
<evidence type="ECO:0000256" key="1">
    <source>
        <dbReference type="SAM" id="MobiDB-lite"/>
    </source>
</evidence>
<keyword evidence="4" id="KW-1185">Reference proteome</keyword>
<dbReference type="InterPro" id="IPR021109">
    <property type="entry name" value="Peptidase_aspartic_dom_sf"/>
</dbReference>
<sequence length="330" mass="37006">MNCPQLKQGTTVPTGGDKGGRAELARGRASAFQITTDEAAEHPEVVAGTFLVNFVPTMVLFDTGADYSFITPRFAHTLHLVPRHLGRGFEVDVAGDHKVWVRGVMERCTIDLYGHLFPVSPYPIGLGEFDIVLGIDWLTKVGATILCREKLVKTPLDDGSELRNSCVISLARAKRKLRKGCLGYLAHFIDTKKEKGELIDIPVVGLYTEADKISNRSSTRSDPIARAPYRLASAEMKEMMTQLQELLEKGFIHPSTSLWGVPMLFVKKKGDSMRMCIDYRELNKITIKNRYPLLQIDDLFDQLQGACYFSKIDLHSGYHQLKVVRNYVQS</sequence>
<dbReference type="Gene3D" id="2.40.70.10">
    <property type="entry name" value="Acid Proteases"/>
    <property type="match status" value="1"/>
</dbReference>
<feature type="compositionally biased region" description="Polar residues" evidence="1">
    <location>
        <begin position="1"/>
        <end position="13"/>
    </location>
</feature>
<dbReference type="Gene3D" id="3.10.10.10">
    <property type="entry name" value="HIV Type 1 Reverse Transcriptase, subunit A, domain 1"/>
    <property type="match status" value="1"/>
</dbReference>
<dbReference type="AlphaFoldDB" id="A0AA38TJA1"/>
<name>A0AA38TJA1_9ASTR</name>
<dbReference type="PANTHER" id="PTHR15503">
    <property type="entry name" value="LDOC1 RELATED"/>
    <property type="match status" value="1"/>
</dbReference>
<dbReference type="Pfam" id="PF00078">
    <property type="entry name" value="RVT_1"/>
    <property type="match status" value="1"/>
</dbReference>
<gene>
    <name evidence="3" type="ORF">OSB04_007104</name>
</gene>
<dbReference type="PANTHER" id="PTHR15503:SF42">
    <property type="entry name" value="ZINC FINGER, CCHC-TYPE, RETROTRANSPOSON GAG DOMAIN, ASPARTIC PEPTIDASE DOMAIN PROTEIN-RELATED"/>
    <property type="match status" value="1"/>
</dbReference>
<dbReference type="GO" id="GO:0004190">
    <property type="term" value="F:aspartic-type endopeptidase activity"/>
    <property type="evidence" value="ECO:0007669"/>
    <property type="project" value="InterPro"/>
</dbReference>
<evidence type="ECO:0000313" key="3">
    <source>
        <dbReference type="EMBL" id="KAJ9561944.1"/>
    </source>
</evidence>
<dbReference type="SUPFAM" id="SSF56672">
    <property type="entry name" value="DNA/RNA polymerases"/>
    <property type="match status" value="1"/>
</dbReference>
<dbReference type="InterPro" id="IPR000477">
    <property type="entry name" value="RT_dom"/>
</dbReference>
<feature type="region of interest" description="Disordered" evidence="1">
    <location>
        <begin position="1"/>
        <end position="22"/>
    </location>
</feature>
<dbReference type="SUPFAM" id="SSF50630">
    <property type="entry name" value="Acid proteases"/>
    <property type="match status" value="1"/>
</dbReference>
<dbReference type="InterPro" id="IPR001969">
    <property type="entry name" value="Aspartic_peptidase_AS"/>
</dbReference>
<protein>
    <recommendedName>
        <fullName evidence="2">Reverse transcriptase domain-containing protein</fullName>
    </recommendedName>
</protein>
<proteinExistence type="predicted"/>
<evidence type="ECO:0000313" key="4">
    <source>
        <dbReference type="Proteomes" id="UP001172457"/>
    </source>
</evidence>
<feature type="domain" description="Reverse transcriptase" evidence="2">
    <location>
        <begin position="266"/>
        <end position="322"/>
    </location>
</feature>
<accession>A0AA38TJA1</accession>
<dbReference type="Pfam" id="PF08284">
    <property type="entry name" value="RVP_2"/>
    <property type="match status" value="1"/>
</dbReference>
<comment type="caution">
    <text evidence="3">The sequence shown here is derived from an EMBL/GenBank/DDBJ whole genome shotgun (WGS) entry which is preliminary data.</text>
</comment>
<dbReference type="InterPro" id="IPR043502">
    <property type="entry name" value="DNA/RNA_pol_sf"/>
</dbReference>
<dbReference type="Gene3D" id="3.30.70.270">
    <property type="match status" value="1"/>
</dbReference>
<evidence type="ECO:0000259" key="2">
    <source>
        <dbReference type="Pfam" id="PF00078"/>
    </source>
</evidence>
<dbReference type="CDD" id="cd01647">
    <property type="entry name" value="RT_LTR"/>
    <property type="match status" value="1"/>
</dbReference>
<dbReference type="InterPro" id="IPR043128">
    <property type="entry name" value="Rev_trsase/Diguanyl_cyclase"/>
</dbReference>
<dbReference type="PROSITE" id="PS00141">
    <property type="entry name" value="ASP_PROTEASE"/>
    <property type="match status" value="1"/>
</dbReference>
<dbReference type="InterPro" id="IPR032567">
    <property type="entry name" value="RTL1-rel"/>
</dbReference>
<dbReference type="GO" id="GO:0006508">
    <property type="term" value="P:proteolysis"/>
    <property type="evidence" value="ECO:0007669"/>
    <property type="project" value="InterPro"/>
</dbReference>